<gene>
    <name evidence="3" type="primary">arnB_2</name>
    <name evidence="3" type="ORF">MBORA_18340</name>
</gene>
<keyword evidence="3" id="KW-0808">Transferase</keyword>
<sequence length="372" mass="40637">MVINLSDIKVPIAKPIIGEEEINNVVDVLKSGMIAQGPKVEEFEKKFAQWVGVKHGIAVNSGTAALHVALLSCGVGKGDEVITTPFTFIASGNAIIYTGATPIFADINLDTYTINLDSIEGLITDKTKAILPVHLYGQSAEMDKINELAEKYGLIVIEDAAQAHGATYNDKTVGSMGDMACFSFYPTKNMTTSEGGMITTDDDDLADMARIFRAHGASVRYHHDEIGYNYRMTDISAAIGLAQMDKIDMFNEKRQKNANYLNEGLKEIDGIKTPCCLEKSKHVYHQYTILVEKGDRDDWVTIINDEGVGTGIHYPIPLYNQPVYKSLGFDGECPNAELAADNVISLPVHPSLTKKDLDLVISAVKKASDEIN</sequence>
<dbReference type="GO" id="GO:0000271">
    <property type="term" value="P:polysaccharide biosynthetic process"/>
    <property type="evidence" value="ECO:0007669"/>
    <property type="project" value="TreeGrafter"/>
</dbReference>
<comment type="similarity">
    <text evidence="2">Belongs to the DegT/DnrJ/EryC1 family.</text>
</comment>
<dbReference type="Proteomes" id="UP000077428">
    <property type="component" value="Unassembled WGS sequence"/>
</dbReference>
<dbReference type="InterPro" id="IPR015424">
    <property type="entry name" value="PyrdxlP-dep_Trfase"/>
</dbReference>
<dbReference type="AlphaFoldDB" id="A0A165ZBQ7"/>
<dbReference type="GO" id="GO:0030170">
    <property type="term" value="F:pyridoxal phosphate binding"/>
    <property type="evidence" value="ECO:0007669"/>
    <property type="project" value="TreeGrafter"/>
</dbReference>
<dbReference type="GO" id="GO:0099620">
    <property type="term" value="F:UDP-4-amino-4-deoxy-L-arabinose aminotransferase"/>
    <property type="evidence" value="ECO:0007669"/>
    <property type="project" value="UniProtKB-EC"/>
</dbReference>
<protein>
    <submittedName>
        <fullName evidence="3">UDP-4-amino-4-deoxy-L-arabinose--oxoglutarate aminotransferase</fullName>
        <ecNumber evidence="3">2.6.1.87</ecNumber>
    </submittedName>
</protein>
<evidence type="ECO:0000256" key="1">
    <source>
        <dbReference type="ARBA" id="ARBA00022898"/>
    </source>
</evidence>
<dbReference type="STRING" id="66851.MBORA_18340"/>
<dbReference type="PANTHER" id="PTHR30244:SF34">
    <property type="entry name" value="DTDP-4-AMINO-4,6-DIDEOXYGALACTOSE TRANSAMINASE"/>
    <property type="match status" value="1"/>
</dbReference>
<dbReference type="PIRSF" id="PIRSF000390">
    <property type="entry name" value="PLP_StrS"/>
    <property type="match status" value="1"/>
</dbReference>
<dbReference type="SUPFAM" id="SSF53383">
    <property type="entry name" value="PLP-dependent transferases"/>
    <property type="match status" value="1"/>
</dbReference>
<dbReference type="InterPro" id="IPR000653">
    <property type="entry name" value="DegT/StrS_aminotransferase"/>
</dbReference>
<reference evidence="4" key="1">
    <citation type="journal article" date="2016" name="Genome Announc.">
        <title>Draft Genome Sequences of Methanobrevibacter curvatus DSM11111, Methanobrevibacter cuticularis DSM11139, Methanobrevibacter filiformis DSM11501, and Methanobrevibacter oralis DSM7256.</title>
        <authorList>
            <person name="Poehlein A."/>
            <person name="Seedorf H."/>
        </authorList>
    </citation>
    <scope>NUCLEOTIDE SEQUENCE [LARGE SCALE GENOMIC DNA]</scope>
    <source>
        <strain evidence="4">DSM 7256 / JCM 30027 / ZR</strain>
    </source>
</reference>
<dbReference type="CDD" id="cd00616">
    <property type="entry name" value="AHBA_syn"/>
    <property type="match status" value="1"/>
</dbReference>
<keyword evidence="3" id="KW-0032">Aminotransferase</keyword>
<name>A0A165ZBQ7_METOA</name>
<organism evidence="3 4">
    <name type="scientific">Methanobrevibacter oralis</name>
    <dbReference type="NCBI Taxonomy" id="66851"/>
    <lineage>
        <taxon>Archaea</taxon>
        <taxon>Methanobacteriati</taxon>
        <taxon>Methanobacteriota</taxon>
        <taxon>Methanomada group</taxon>
        <taxon>Methanobacteria</taxon>
        <taxon>Methanobacteriales</taxon>
        <taxon>Methanobacteriaceae</taxon>
        <taxon>Methanobrevibacter</taxon>
    </lineage>
</organism>
<keyword evidence="4" id="KW-1185">Reference proteome</keyword>
<comment type="caution">
    <text evidence="3">The sequence shown here is derived from an EMBL/GenBank/DDBJ whole genome shotgun (WGS) entry which is preliminary data.</text>
</comment>
<dbReference type="FunFam" id="3.40.640.10:FF:000089">
    <property type="entry name" value="Aminotransferase, DegT/DnrJ/EryC1/StrS family"/>
    <property type="match status" value="1"/>
</dbReference>
<dbReference type="Gene3D" id="3.40.640.10">
    <property type="entry name" value="Type I PLP-dependent aspartate aminotransferase-like (Major domain)"/>
    <property type="match status" value="1"/>
</dbReference>
<dbReference type="PATRIC" id="fig|66851.6.peg.2003"/>
<proteinExistence type="inferred from homology"/>
<dbReference type="PANTHER" id="PTHR30244">
    <property type="entry name" value="TRANSAMINASE"/>
    <property type="match status" value="1"/>
</dbReference>
<dbReference type="InterPro" id="IPR015421">
    <property type="entry name" value="PyrdxlP-dep_Trfase_major"/>
</dbReference>
<evidence type="ECO:0000256" key="2">
    <source>
        <dbReference type="RuleBase" id="RU004508"/>
    </source>
</evidence>
<dbReference type="EC" id="2.6.1.87" evidence="3"/>
<evidence type="ECO:0000313" key="3">
    <source>
        <dbReference type="EMBL" id="KZX10503.1"/>
    </source>
</evidence>
<dbReference type="Gene3D" id="3.90.1150.10">
    <property type="entry name" value="Aspartate Aminotransferase, domain 1"/>
    <property type="match status" value="1"/>
</dbReference>
<evidence type="ECO:0000313" key="4">
    <source>
        <dbReference type="Proteomes" id="UP000077428"/>
    </source>
</evidence>
<keyword evidence="1 2" id="KW-0663">Pyridoxal phosphate</keyword>
<dbReference type="EMBL" id="LWMU01000114">
    <property type="protein sequence ID" value="KZX10503.1"/>
    <property type="molecule type" value="Genomic_DNA"/>
</dbReference>
<dbReference type="InterPro" id="IPR015422">
    <property type="entry name" value="PyrdxlP-dep_Trfase_small"/>
</dbReference>
<accession>A0A165ZBQ7</accession>
<dbReference type="Pfam" id="PF01041">
    <property type="entry name" value="DegT_DnrJ_EryC1"/>
    <property type="match status" value="1"/>
</dbReference>